<dbReference type="InterPro" id="IPR051786">
    <property type="entry name" value="ASN_synthetase/amidase"/>
</dbReference>
<evidence type="ECO:0000259" key="10">
    <source>
        <dbReference type="PROSITE" id="PS51278"/>
    </source>
</evidence>
<dbReference type="Gene3D" id="3.60.20.10">
    <property type="entry name" value="Glutamine Phosphoribosylpyrophosphate, subunit 1, domain 1"/>
    <property type="match status" value="1"/>
</dbReference>
<organism evidence="11 12">
    <name type="scientific">Methylomonas denitrificans</name>
    <dbReference type="NCBI Taxonomy" id="1538553"/>
    <lineage>
        <taxon>Bacteria</taxon>
        <taxon>Pseudomonadati</taxon>
        <taxon>Pseudomonadota</taxon>
        <taxon>Gammaproteobacteria</taxon>
        <taxon>Methylococcales</taxon>
        <taxon>Methylococcaceae</taxon>
        <taxon>Methylomonas</taxon>
    </lineage>
</organism>
<evidence type="ECO:0000256" key="9">
    <source>
        <dbReference type="PIRSR" id="PIRSR001589-2"/>
    </source>
</evidence>
<evidence type="ECO:0000256" key="7">
    <source>
        <dbReference type="ARBA" id="ARBA00048741"/>
    </source>
</evidence>
<dbReference type="GO" id="GO:0006529">
    <property type="term" value="P:asparagine biosynthetic process"/>
    <property type="evidence" value="ECO:0007669"/>
    <property type="project" value="UniProtKB-KW"/>
</dbReference>
<dbReference type="InterPro" id="IPR029055">
    <property type="entry name" value="Ntn_hydrolases_N"/>
</dbReference>
<dbReference type="Pfam" id="PF00733">
    <property type="entry name" value="Asn_synthase"/>
    <property type="match status" value="1"/>
</dbReference>
<dbReference type="Proteomes" id="UP000030512">
    <property type="component" value="Chromosome"/>
</dbReference>
<feature type="active site" description="For GATase activity" evidence="8">
    <location>
        <position position="2"/>
    </location>
</feature>
<gene>
    <name evidence="11" type="ORF">JT25_018070</name>
</gene>
<keyword evidence="6 8" id="KW-0315">Glutamine amidotransferase</keyword>
<dbReference type="EMBL" id="CP014476">
    <property type="protein sequence ID" value="AMK78372.1"/>
    <property type="molecule type" value="Genomic_DNA"/>
</dbReference>
<dbReference type="STRING" id="1538553.JT25_018070"/>
<feature type="binding site" evidence="9">
    <location>
        <position position="104"/>
    </location>
    <ligand>
        <name>L-glutamine</name>
        <dbReference type="ChEBI" id="CHEBI:58359"/>
    </ligand>
</feature>
<dbReference type="PANTHER" id="PTHR43284">
    <property type="entry name" value="ASPARAGINE SYNTHETASE (GLUTAMINE-HYDROLYZING)"/>
    <property type="match status" value="1"/>
</dbReference>
<dbReference type="GO" id="GO:0005829">
    <property type="term" value="C:cytosol"/>
    <property type="evidence" value="ECO:0007669"/>
    <property type="project" value="TreeGrafter"/>
</dbReference>
<accession>A0A126T8I5</accession>
<dbReference type="CDD" id="cd00712">
    <property type="entry name" value="AsnB"/>
    <property type="match status" value="1"/>
</dbReference>
<comment type="similarity">
    <text evidence="2">Belongs to the asparagine synthetase family.</text>
</comment>
<dbReference type="InterPro" id="IPR014729">
    <property type="entry name" value="Rossmann-like_a/b/a_fold"/>
</dbReference>
<dbReference type="KEGG" id="mdn:JT25_018070"/>
<dbReference type="AlphaFoldDB" id="A0A126T8I5"/>
<keyword evidence="12" id="KW-1185">Reference proteome</keyword>
<feature type="binding site" evidence="9">
    <location>
        <begin position="374"/>
        <end position="375"/>
    </location>
    <ligand>
        <name>ATP</name>
        <dbReference type="ChEBI" id="CHEBI:30616"/>
    </ligand>
</feature>
<evidence type="ECO:0000313" key="11">
    <source>
        <dbReference type="EMBL" id="AMK78372.1"/>
    </source>
</evidence>
<proteinExistence type="inferred from homology"/>
<feature type="binding site" evidence="9">
    <location>
        <position position="305"/>
    </location>
    <ligand>
        <name>ATP</name>
        <dbReference type="ChEBI" id="CHEBI:30616"/>
    </ligand>
</feature>
<comment type="pathway">
    <text evidence="1">Amino-acid biosynthesis; L-asparagine biosynthesis; L-asparagine from L-aspartate (L-Gln route): step 1/1.</text>
</comment>
<evidence type="ECO:0000256" key="6">
    <source>
        <dbReference type="ARBA" id="ARBA00022962"/>
    </source>
</evidence>
<evidence type="ECO:0000256" key="8">
    <source>
        <dbReference type="PIRSR" id="PIRSR001589-1"/>
    </source>
</evidence>
<dbReference type="PIRSF" id="PIRSF001589">
    <property type="entry name" value="Asn_synthetase_glu-h"/>
    <property type="match status" value="1"/>
</dbReference>
<dbReference type="InterPro" id="IPR017932">
    <property type="entry name" value="GATase_2_dom"/>
</dbReference>
<keyword evidence="5 9" id="KW-0067">ATP-binding</keyword>
<dbReference type="GO" id="GO:0004066">
    <property type="term" value="F:asparagine synthase (glutamine-hydrolyzing) activity"/>
    <property type="evidence" value="ECO:0007669"/>
    <property type="project" value="UniProtKB-EC"/>
</dbReference>
<dbReference type="InterPro" id="IPR001962">
    <property type="entry name" value="Asn_synthase"/>
</dbReference>
<feature type="domain" description="Glutamine amidotransferase type-2" evidence="10">
    <location>
        <begin position="2"/>
        <end position="217"/>
    </location>
</feature>
<dbReference type="OrthoDB" id="9763290at2"/>
<reference evidence="11 12" key="1">
    <citation type="journal article" date="2015" name="Environ. Microbiol.">
        <title>Methane oxidation coupled to nitrate reduction under hypoxia by the Gammaproteobacterium Methylomonas denitrificans, sp. nov. type strain FJG1.</title>
        <authorList>
            <person name="Kits K.D."/>
            <person name="Klotz M.G."/>
            <person name="Stein L.Y."/>
        </authorList>
    </citation>
    <scope>NUCLEOTIDE SEQUENCE [LARGE SCALE GENOMIC DNA]</scope>
    <source>
        <strain evidence="11 12">FJG1</strain>
    </source>
</reference>
<dbReference type="InterPro" id="IPR033738">
    <property type="entry name" value="AsnB_N"/>
</dbReference>
<evidence type="ECO:0000256" key="3">
    <source>
        <dbReference type="ARBA" id="ARBA00012737"/>
    </source>
</evidence>
<evidence type="ECO:0000256" key="1">
    <source>
        <dbReference type="ARBA" id="ARBA00005187"/>
    </source>
</evidence>
<evidence type="ECO:0000313" key="12">
    <source>
        <dbReference type="Proteomes" id="UP000030512"/>
    </source>
</evidence>
<name>A0A126T8I5_9GAMM</name>
<keyword evidence="4 9" id="KW-0547">Nucleotide-binding</keyword>
<keyword evidence="8" id="KW-0028">Amino-acid biosynthesis</keyword>
<comment type="catalytic activity">
    <reaction evidence="7">
        <text>L-aspartate + L-glutamine + ATP + H2O = L-asparagine + L-glutamate + AMP + diphosphate + H(+)</text>
        <dbReference type="Rhea" id="RHEA:12228"/>
        <dbReference type="ChEBI" id="CHEBI:15377"/>
        <dbReference type="ChEBI" id="CHEBI:15378"/>
        <dbReference type="ChEBI" id="CHEBI:29985"/>
        <dbReference type="ChEBI" id="CHEBI:29991"/>
        <dbReference type="ChEBI" id="CHEBI:30616"/>
        <dbReference type="ChEBI" id="CHEBI:33019"/>
        <dbReference type="ChEBI" id="CHEBI:58048"/>
        <dbReference type="ChEBI" id="CHEBI:58359"/>
        <dbReference type="ChEBI" id="CHEBI:456215"/>
        <dbReference type="EC" id="6.3.5.4"/>
    </reaction>
</comment>
<dbReference type="CDD" id="cd01991">
    <property type="entry name" value="Asn_synthase_B_C"/>
    <property type="match status" value="1"/>
</dbReference>
<evidence type="ECO:0000256" key="4">
    <source>
        <dbReference type="ARBA" id="ARBA00022741"/>
    </source>
</evidence>
<dbReference type="Gene3D" id="3.40.50.620">
    <property type="entry name" value="HUPs"/>
    <property type="match status" value="1"/>
</dbReference>
<keyword evidence="8" id="KW-0061">Asparagine biosynthesis</keyword>
<dbReference type="InterPro" id="IPR006426">
    <property type="entry name" value="Asn_synth_AEB"/>
</dbReference>
<dbReference type="NCBIfam" id="TIGR01536">
    <property type="entry name" value="asn_synth_AEB"/>
    <property type="match status" value="1"/>
</dbReference>
<sequence length="617" mass="69305">MCGINGIFLHNSPVKSVDPEELLATRDYMYNRGPDGEGLWISRCGRIGLGHRRLAIIELSSLGAQPMHTSDGQLSITFNGEIYNHIELRKNLEAKGFTFRSHSDTEVLLHLYRDLGIEMIEHLRGMFAFALWDNHNRKLIVARDPYGIKPVYYSNSSGIFRFASQVKALLAGDHIDSSINPAGLVSFLLWGSASEPFTLYQNISILPAGHILEIDNFGKKKIHQYWDINNVINRSYSASTKIPASQAIELGISAIKDSVKAHMVADVPIGTFLSAGLDSATITGLAQELVNEPVTAMTLAFEEFIGRSLDEVPVATEIARILGVRHNIVTARMDEVENELSTFLNTMDQPSIDGINTWFVSKAAKNAGLKVVLSGLGGDEMLGGYDTFETIPEIIKHSAGYNSNLLLNNLFFNIHSFFAANFSHLNPNNSDILNMTRNITSAYQLKKGLFMPWELKHLIDNDIMLEGINRLSKIAEFESVSNIDSDFGKIVALESKKYMRNQLLRDTDWIGMAHSLEIRVPLVDHVLLNSLVGLAANRKIGYKKEILPRSLSTKLGDNIIKRPKTGFTIPIWRWLNNSNSFSAWKRNRYLRHENIIPNKRWAYCILEQCPQISKYLK</sequence>
<dbReference type="SUPFAM" id="SSF56235">
    <property type="entry name" value="N-terminal nucleophile aminohydrolases (Ntn hydrolases)"/>
    <property type="match status" value="1"/>
</dbReference>
<dbReference type="SUPFAM" id="SSF52402">
    <property type="entry name" value="Adenine nucleotide alpha hydrolases-like"/>
    <property type="match status" value="1"/>
</dbReference>
<dbReference type="GO" id="GO:0005524">
    <property type="term" value="F:ATP binding"/>
    <property type="evidence" value="ECO:0007669"/>
    <property type="project" value="UniProtKB-KW"/>
</dbReference>
<dbReference type="PANTHER" id="PTHR43284:SF1">
    <property type="entry name" value="ASPARAGINE SYNTHETASE"/>
    <property type="match status" value="1"/>
</dbReference>
<dbReference type="PROSITE" id="PS51278">
    <property type="entry name" value="GATASE_TYPE_2"/>
    <property type="match status" value="1"/>
</dbReference>
<evidence type="ECO:0000256" key="5">
    <source>
        <dbReference type="ARBA" id="ARBA00022840"/>
    </source>
</evidence>
<dbReference type="Pfam" id="PF13537">
    <property type="entry name" value="GATase_7"/>
    <property type="match status" value="1"/>
</dbReference>
<evidence type="ECO:0000256" key="2">
    <source>
        <dbReference type="ARBA" id="ARBA00005752"/>
    </source>
</evidence>
<protein>
    <recommendedName>
        <fullName evidence="3">asparagine synthase (glutamine-hydrolyzing)</fullName>
        <ecNumber evidence="3">6.3.5.4</ecNumber>
    </recommendedName>
</protein>
<dbReference type="RefSeq" id="WP_062329327.1">
    <property type="nucleotide sequence ID" value="NZ_CP014476.1"/>
</dbReference>
<dbReference type="EC" id="6.3.5.4" evidence="3"/>